<organism evidence="1 2">
    <name type="scientific">Trifolium pratense</name>
    <name type="common">Red clover</name>
    <dbReference type="NCBI Taxonomy" id="57577"/>
    <lineage>
        <taxon>Eukaryota</taxon>
        <taxon>Viridiplantae</taxon>
        <taxon>Streptophyta</taxon>
        <taxon>Embryophyta</taxon>
        <taxon>Tracheophyta</taxon>
        <taxon>Spermatophyta</taxon>
        <taxon>Magnoliopsida</taxon>
        <taxon>eudicotyledons</taxon>
        <taxon>Gunneridae</taxon>
        <taxon>Pentapetalae</taxon>
        <taxon>rosids</taxon>
        <taxon>fabids</taxon>
        <taxon>Fabales</taxon>
        <taxon>Fabaceae</taxon>
        <taxon>Papilionoideae</taxon>
        <taxon>50 kb inversion clade</taxon>
        <taxon>NPAAA clade</taxon>
        <taxon>Hologalegina</taxon>
        <taxon>IRL clade</taxon>
        <taxon>Trifolieae</taxon>
        <taxon>Trifolium</taxon>
    </lineage>
</organism>
<proteinExistence type="predicted"/>
<evidence type="ECO:0000313" key="1">
    <source>
        <dbReference type="EMBL" id="PNX97044.1"/>
    </source>
</evidence>
<reference evidence="1 2" key="2">
    <citation type="journal article" date="2017" name="Front. Plant Sci.">
        <title>Gene Classification and Mining of Molecular Markers Useful in Red Clover (Trifolium pratense) Breeding.</title>
        <authorList>
            <person name="Istvanek J."/>
            <person name="Dluhosova J."/>
            <person name="Dluhos P."/>
            <person name="Patkova L."/>
            <person name="Nedelnik J."/>
            <person name="Repkova J."/>
        </authorList>
    </citation>
    <scope>NUCLEOTIDE SEQUENCE [LARGE SCALE GENOMIC DNA]</scope>
    <source>
        <strain evidence="2">cv. Tatra</strain>
        <tissue evidence="1">Young leaves</tissue>
    </source>
</reference>
<sequence length="140" mass="15109">MMCVESSGSYWKLGLVCVNLGSTLEAFKQKRRSLGFDFLLEGLSPLLQVIVLFKTLACDREEEEVVNNGGVAKWEGQGLVDFVISLGLLLIGYIPGLPDASAFGFDICLWYARISIGIRAGAVGVSPKSQSVLIESSFVS</sequence>
<dbReference type="AlphaFoldDB" id="A0A2K3N209"/>
<comment type="caution">
    <text evidence="1">The sequence shown here is derived from an EMBL/GenBank/DDBJ whole genome shotgun (WGS) entry which is preliminary data.</text>
</comment>
<accession>A0A2K3N209</accession>
<evidence type="ECO:0000313" key="2">
    <source>
        <dbReference type="Proteomes" id="UP000236291"/>
    </source>
</evidence>
<gene>
    <name evidence="1" type="ORF">L195_g020263</name>
</gene>
<protein>
    <submittedName>
        <fullName evidence="1">Uncharacterized protein</fullName>
    </submittedName>
</protein>
<dbReference type="EMBL" id="ASHM01015133">
    <property type="protein sequence ID" value="PNX97044.1"/>
    <property type="molecule type" value="Genomic_DNA"/>
</dbReference>
<dbReference type="Proteomes" id="UP000236291">
    <property type="component" value="Unassembled WGS sequence"/>
</dbReference>
<name>A0A2K3N209_TRIPR</name>
<reference evidence="1 2" key="1">
    <citation type="journal article" date="2014" name="Am. J. Bot.">
        <title>Genome assembly and annotation for red clover (Trifolium pratense; Fabaceae).</title>
        <authorList>
            <person name="Istvanek J."/>
            <person name="Jaros M."/>
            <person name="Krenek A."/>
            <person name="Repkova J."/>
        </authorList>
    </citation>
    <scope>NUCLEOTIDE SEQUENCE [LARGE SCALE GENOMIC DNA]</scope>
    <source>
        <strain evidence="2">cv. Tatra</strain>
        <tissue evidence="1">Young leaves</tissue>
    </source>
</reference>